<organism evidence="2 3">
    <name type="scientific">Cladophialophora chaetospira</name>
    <dbReference type="NCBI Taxonomy" id="386627"/>
    <lineage>
        <taxon>Eukaryota</taxon>
        <taxon>Fungi</taxon>
        <taxon>Dikarya</taxon>
        <taxon>Ascomycota</taxon>
        <taxon>Pezizomycotina</taxon>
        <taxon>Eurotiomycetes</taxon>
        <taxon>Chaetothyriomycetidae</taxon>
        <taxon>Chaetothyriales</taxon>
        <taxon>Herpotrichiellaceae</taxon>
        <taxon>Cladophialophora</taxon>
    </lineage>
</organism>
<dbReference type="Proteomes" id="UP001172673">
    <property type="component" value="Unassembled WGS sequence"/>
</dbReference>
<keyword evidence="3" id="KW-1185">Reference proteome</keyword>
<protein>
    <submittedName>
        <fullName evidence="2">Uncharacterized protein</fullName>
    </submittedName>
</protein>
<comment type="caution">
    <text evidence="2">The sequence shown here is derived from an EMBL/GenBank/DDBJ whole genome shotgun (WGS) entry which is preliminary data.</text>
</comment>
<evidence type="ECO:0000313" key="2">
    <source>
        <dbReference type="EMBL" id="KAJ9611963.1"/>
    </source>
</evidence>
<name>A0AA38XEF0_9EURO</name>
<evidence type="ECO:0000313" key="3">
    <source>
        <dbReference type="Proteomes" id="UP001172673"/>
    </source>
</evidence>
<sequence>MDHYNATEDDIEWANNLFRDASPEWHLRSRTNAGLTVALNDFEDCRFDPLTADDGGPFDKTVEDAEAFARMLHTFFHHFFEIELSHLTKLWVECGKKNEFDEMVDELFWSREAHKRDLIAERDARRMAKEASAAETANAVGEEGSKPACSCGKGEAPPPYPKEDGVSPPETEKQDVWPTEMLPFRSLKPWAGTSQV</sequence>
<feature type="compositionally biased region" description="Low complexity" evidence="1">
    <location>
        <begin position="133"/>
        <end position="142"/>
    </location>
</feature>
<proteinExistence type="predicted"/>
<feature type="region of interest" description="Disordered" evidence="1">
    <location>
        <begin position="133"/>
        <end position="196"/>
    </location>
</feature>
<reference evidence="2" key="1">
    <citation type="submission" date="2022-10" db="EMBL/GenBank/DDBJ databases">
        <title>Culturing micro-colonial fungi from biological soil crusts in the Mojave desert and describing Neophaeococcomyces mojavensis, and introducing the new genera and species Taxawa tesnikishii.</title>
        <authorList>
            <person name="Kurbessoian T."/>
            <person name="Stajich J.E."/>
        </authorList>
    </citation>
    <scope>NUCLEOTIDE SEQUENCE</scope>
    <source>
        <strain evidence="2">TK_41</strain>
    </source>
</reference>
<evidence type="ECO:0000256" key="1">
    <source>
        <dbReference type="SAM" id="MobiDB-lite"/>
    </source>
</evidence>
<gene>
    <name evidence="2" type="ORF">H2200_003558</name>
</gene>
<feature type="compositionally biased region" description="Basic and acidic residues" evidence="1">
    <location>
        <begin position="161"/>
        <end position="175"/>
    </location>
</feature>
<accession>A0AA38XEF0</accession>
<dbReference type="EMBL" id="JAPDRK010000005">
    <property type="protein sequence ID" value="KAJ9611963.1"/>
    <property type="molecule type" value="Genomic_DNA"/>
</dbReference>
<dbReference type="AlphaFoldDB" id="A0AA38XEF0"/>